<dbReference type="GO" id="GO:0016887">
    <property type="term" value="F:ATP hydrolysis activity"/>
    <property type="evidence" value="ECO:0007669"/>
    <property type="project" value="InterPro"/>
</dbReference>
<proteinExistence type="predicted"/>
<protein>
    <submittedName>
        <fullName evidence="1">RNF213</fullName>
        <ecNumber evidence="1">2.3.2.27</ecNumber>
    </submittedName>
</protein>
<organism evidence="1 2">
    <name type="scientific">Mytilus edulis</name>
    <name type="common">Blue mussel</name>
    <dbReference type="NCBI Taxonomy" id="6550"/>
    <lineage>
        <taxon>Eukaryota</taxon>
        <taxon>Metazoa</taxon>
        <taxon>Spiralia</taxon>
        <taxon>Lophotrochozoa</taxon>
        <taxon>Mollusca</taxon>
        <taxon>Bivalvia</taxon>
        <taxon>Autobranchia</taxon>
        <taxon>Pteriomorphia</taxon>
        <taxon>Mytilida</taxon>
        <taxon>Mytiloidea</taxon>
        <taxon>Mytilidae</taxon>
        <taxon>Mytilinae</taxon>
        <taxon>Mytilus</taxon>
    </lineage>
</organism>
<dbReference type="PANTHER" id="PTHR22605:SF16">
    <property type="entry name" value="E3 UBIQUITIN-PROTEIN LIGASE RNF213"/>
    <property type="match status" value="1"/>
</dbReference>
<gene>
    <name evidence="1" type="ORF">MEDL_29142</name>
</gene>
<dbReference type="EMBL" id="CAJPWZ010001442">
    <property type="protein sequence ID" value="CAG2215365.1"/>
    <property type="molecule type" value="Genomic_DNA"/>
</dbReference>
<keyword evidence="1" id="KW-0012">Acyltransferase</keyword>
<evidence type="ECO:0000313" key="1">
    <source>
        <dbReference type="EMBL" id="CAG2215365.1"/>
    </source>
</evidence>
<reference evidence="1" key="1">
    <citation type="submission" date="2021-03" db="EMBL/GenBank/DDBJ databases">
        <authorList>
            <person name="Bekaert M."/>
        </authorList>
    </citation>
    <scope>NUCLEOTIDE SEQUENCE</scope>
</reference>
<dbReference type="AlphaFoldDB" id="A0A8S3SAI3"/>
<dbReference type="OrthoDB" id="6142015at2759"/>
<keyword evidence="2" id="KW-1185">Reference proteome</keyword>
<accession>A0A8S3SAI3</accession>
<dbReference type="Proteomes" id="UP000683360">
    <property type="component" value="Unassembled WGS sequence"/>
</dbReference>
<dbReference type="EC" id="2.3.2.27" evidence="1"/>
<comment type="caution">
    <text evidence="1">The sequence shown here is derived from an EMBL/GenBank/DDBJ whole genome shotgun (WGS) entry which is preliminary data.</text>
</comment>
<sequence>MEVVNAFDLKGDFSQIQEIIKLTGGEDTVMKKLDNNLLTTCSILGGITQDRSECLQVFIKCKPLVDWIKESMPAGLKELKVFVDLASISAGEGDMEIAKVNCLHSATTGYAPLIFNLEKECDTKMFLEKCEVVWKEFVPNPQLPQKLELTDVLELRVPEEEGIWLRETIIDMINFMTSSHV</sequence>
<name>A0A8S3SAI3_MYTED</name>
<dbReference type="InterPro" id="IPR031248">
    <property type="entry name" value="RNF213"/>
</dbReference>
<keyword evidence="1" id="KW-0808">Transferase</keyword>
<dbReference type="PANTHER" id="PTHR22605">
    <property type="entry name" value="RZ-TYPE DOMAIN-CONTAINING PROTEIN"/>
    <property type="match status" value="1"/>
</dbReference>
<dbReference type="GO" id="GO:0061630">
    <property type="term" value="F:ubiquitin protein ligase activity"/>
    <property type="evidence" value="ECO:0007669"/>
    <property type="project" value="UniProtKB-EC"/>
</dbReference>
<evidence type="ECO:0000313" key="2">
    <source>
        <dbReference type="Proteomes" id="UP000683360"/>
    </source>
</evidence>